<feature type="transmembrane region" description="Helical" evidence="1">
    <location>
        <begin position="6"/>
        <end position="28"/>
    </location>
</feature>
<keyword evidence="1" id="KW-1133">Transmembrane helix</keyword>
<gene>
    <name evidence="2" type="ORF">A2806_01895</name>
</gene>
<dbReference type="Proteomes" id="UP000177629">
    <property type="component" value="Unassembled WGS sequence"/>
</dbReference>
<keyword evidence="1" id="KW-0472">Membrane</keyword>
<dbReference type="EMBL" id="MHSS01000001">
    <property type="protein sequence ID" value="OHA49068.1"/>
    <property type="molecule type" value="Genomic_DNA"/>
</dbReference>
<dbReference type="STRING" id="1802362.A2806_01895"/>
<comment type="caution">
    <text evidence="2">The sequence shown here is derived from an EMBL/GenBank/DDBJ whole genome shotgun (WGS) entry which is preliminary data.</text>
</comment>
<dbReference type="InterPro" id="IPR027981">
    <property type="entry name" value="DUF4446"/>
</dbReference>
<evidence type="ECO:0000313" key="3">
    <source>
        <dbReference type="Proteomes" id="UP000177629"/>
    </source>
</evidence>
<evidence type="ECO:0008006" key="4">
    <source>
        <dbReference type="Google" id="ProtNLM"/>
    </source>
</evidence>
<name>A0A1G2PL81_9BACT</name>
<reference evidence="2 3" key="1">
    <citation type="journal article" date="2016" name="Nat. Commun.">
        <title>Thousands of microbial genomes shed light on interconnected biogeochemical processes in an aquifer system.</title>
        <authorList>
            <person name="Anantharaman K."/>
            <person name="Brown C.T."/>
            <person name="Hug L.A."/>
            <person name="Sharon I."/>
            <person name="Castelle C.J."/>
            <person name="Probst A.J."/>
            <person name="Thomas B.C."/>
            <person name="Singh A."/>
            <person name="Wilkins M.J."/>
            <person name="Karaoz U."/>
            <person name="Brodie E.L."/>
            <person name="Williams K.H."/>
            <person name="Hubbard S.S."/>
            <person name="Banfield J.F."/>
        </authorList>
    </citation>
    <scope>NUCLEOTIDE SEQUENCE [LARGE SCALE GENOMIC DNA]</scope>
</reference>
<evidence type="ECO:0000313" key="2">
    <source>
        <dbReference type="EMBL" id="OHA49068.1"/>
    </source>
</evidence>
<accession>A0A1G2PL81</accession>
<organism evidence="2 3">
    <name type="scientific">Candidatus Terrybacteria bacterium RIFCSPHIGHO2_01_FULL_48_17</name>
    <dbReference type="NCBI Taxonomy" id="1802362"/>
    <lineage>
        <taxon>Bacteria</taxon>
        <taxon>Candidatus Terryibacteriota</taxon>
    </lineage>
</organism>
<keyword evidence="1" id="KW-0812">Transmembrane</keyword>
<evidence type="ECO:0000256" key="1">
    <source>
        <dbReference type="SAM" id="Phobius"/>
    </source>
</evidence>
<dbReference type="Pfam" id="PF14584">
    <property type="entry name" value="DUF4446"/>
    <property type="match status" value="1"/>
</dbReference>
<proteinExistence type="predicted"/>
<sequence length="155" mass="17409">MSFMVQYSWLWSLVALIVSIFVLFKVLGFDRRLTEIFRGNKGKDLEGVISEATKRLVAIEKEFKNLRDDVARIDVMATDAVQKVGVVRFNPFDDTGGDQSFAIALLDANDNGAVISSLYSREGARIFAKAIVRGSSKHHLSDEEREAIRRALQNE</sequence>
<dbReference type="AlphaFoldDB" id="A0A1G2PL81"/>
<protein>
    <recommendedName>
        <fullName evidence="4">DUF4446 domain-containing protein</fullName>
    </recommendedName>
</protein>